<reference evidence="2" key="1">
    <citation type="submission" date="2018-07" db="EMBL/GenBank/DDBJ databases">
        <authorList>
            <consortium name="GenomeTrakr network: Whole genome sequencing for foodborne pathogen traceback"/>
        </authorList>
    </citation>
    <scope>NUCLEOTIDE SEQUENCE</scope>
    <source>
        <strain evidence="2">CFSAN028033</strain>
    </source>
</reference>
<comment type="caution">
    <text evidence="2">The sequence shown here is derived from an EMBL/GenBank/DDBJ whole genome shotgun (WGS) entry which is preliminary data.</text>
</comment>
<dbReference type="EMBL" id="AAGLKZ010000043">
    <property type="protein sequence ID" value="EBP3428516.1"/>
    <property type="molecule type" value="Genomic_DNA"/>
</dbReference>
<dbReference type="RefSeq" id="WP_079896993.1">
    <property type="nucleotide sequence ID" value="NZ_MYLL01000063.1"/>
</dbReference>
<organism evidence="2">
    <name type="scientific">Salmonella enterica</name>
    <name type="common">Salmonella choleraesuis</name>
    <dbReference type="NCBI Taxonomy" id="28901"/>
    <lineage>
        <taxon>Bacteria</taxon>
        <taxon>Pseudomonadati</taxon>
        <taxon>Pseudomonadota</taxon>
        <taxon>Gammaproteobacteria</taxon>
        <taxon>Enterobacterales</taxon>
        <taxon>Enterobacteriaceae</taxon>
        <taxon>Salmonella</taxon>
    </lineage>
</organism>
<keyword evidence="1" id="KW-0732">Signal</keyword>
<protein>
    <recommendedName>
        <fullName evidence="3">Periplasmic protein</fullName>
    </recommendedName>
</protein>
<evidence type="ECO:0000313" key="2">
    <source>
        <dbReference type="EMBL" id="EBP3428516.1"/>
    </source>
</evidence>
<evidence type="ECO:0000256" key="1">
    <source>
        <dbReference type="SAM" id="SignalP"/>
    </source>
</evidence>
<proteinExistence type="predicted"/>
<sequence>MKIIILILSILPTAVYAANAEADKVFITTFGAAMADSLCTDLTHATAGASGEDKRGLESLIQLCKDKGEQSKAILDAYANAQLL</sequence>
<feature type="chain" id="PRO_5026046468" description="Periplasmic protein" evidence="1">
    <location>
        <begin position="18"/>
        <end position="84"/>
    </location>
</feature>
<accession>A0A5U3C372</accession>
<evidence type="ECO:0008006" key="3">
    <source>
        <dbReference type="Google" id="ProtNLM"/>
    </source>
</evidence>
<dbReference type="AlphaFoldDB" id="A0A5U3C372"/>
<gene>
    <name evidence="2" type="ORF">UA53_23915</name>
</gene>
<name>A0A5U3C372_SALER</name>
<feature type="signal peptide" evidence="1">
    <location>
        <begin position="1"/>
        <end position="17"/>
    </location>
</feature>